<evidence type="ECO:0000313" key="2">
    <source>
        <dbReference type="Proteomes" id="UP001201985"/>
    </source>
</evidence>
<dbReference type="EMBL" id="JALBUU010000004">
    <property type="protein sequence ID" value="MCI0752592.1"/>
    <property type="molecule type" value="Genomic_DNA"/>
</dbReference>
<sequence length="49" mass="5158">MADQFSGFGAGASLTHQGDVWSIRAADGSVTHLTIDNVTSLNTSDYVWG</sequence>
<proteinExistence type="predicted"/>
<organism evidence="1 2">
    <name type="scientific">Teichococcus vastitatis</name>
    <dbReference type="NCBI Taxonomy" id="2307076"/>
    <lineage>
        <taxon>Bacteria</taxon>
        <taxon>Pseudomonadati</taxon>
        <taxon>Pseudomonadota</taxon>
        <taxon>Alphaproteobacteria</taxon>
        <taxon>Acetobacterales</taxon>
        <taxon>Roseomonadaceae</taxon>
        <taxon>Roseomonas</taxon>
    </lineage>
</organism>
<evidence type="ECO:0000313" key="1">
    <source>
        <dbReference type="EMBL" id="MCI0752592.1"/>
    </source>
</evidence>
<dbReference type="RefSeq" id="WP_241792480.1">
    <property type="nucleotide sequence ID" value="NZ_JALBUU010000004.1"/>
</dbReference>
<gene>
    <name evidence="1" type="ORF">MON41_02275</name>
</gene>
<reference evidence="1 2" key="1">
    <citation type="submission" date="2022-03" db="EMBL/GenBank/DDBJ databases">
        <title>Complete genome analysis of Roseomonas KG 17.1 : a prolific producer of plant growth promoters.</title>
        <authorList>
            <person name="Saadouli I."/>
            <person name="Najjari A."/>
            <person name="Mosbah A."/>
            <person name="Ouzari H.I."/>
        </authorList>
    </citation>
    <scope>NUCLEOTIDE SEQUENCE [LARGE SCALE GENOMIC DNA]</scope>
    <source>
        <strain evidence="1 2">KG17-1</strain>
    </source>
</reference>
<keyword evidence="2" id="KW-1185">Reference proteome</keyword>
<protein>
    <submittedName>
        <fullName evidence="1">Uncharacterized protein</fullName>
    </submittedName>
</protein>
<dbReference type="Proteomes" id="UP001201985">
    <property type="component" value="Unassembled WGS sequence"/>
</dbReference>
<name>A0ABS9VZX7_9PROT</name>
<accession>A0ABS9VZX7</accession>
<comment type="caution">
    <text evidence="1">The sequence shown here is derived from an EMBL/GenBank/DDBJ whole genome shotgun (WGS) entry which is preliminary data.</text>
</comment>